<dbReference type="Proteomes" id="UP000649617">
    <property type="component" value="Unassembled WGS sequence"/>
</dbReference>
<comment type="catalytic activity">
    <reaction evidence="1">
        <text>S-ubiquitinyl-[E2 ubiquitin-conjugating enzyme]-L-cysteine + [acceptor protein]-L-lysine = [E2 ubiquitin-conjugating enzyme]-L-cysteine + N(6)-ubiquitinyl-[acceptor protein]-L-lysine.</text>
        <dbReference type="EC" id="2.3.2.26"/>
    </reaction>
</comment>
<name>A0A812U8P2_SYMPI</name>
<dbReference type="InterPro" id="IPR000569">
    <property type="entry name" value="HECT_dom"/>
</dbReference>
<dbReference type="InterPro" id="IPR050409">
    <property type="entry name" value="E3_ubiq-protein_ligase"/>
</dbReference>
<dbReference type="InterPro" id="IPR035983">
    <property type="entry name" value="Hect_E3_ubiquitin_ligase"/>
</dbReference>
<accession>A0A812U8P2</accession>
<organism evidence="8 9">
    <name type="scientific">Symbiodinium pilosum</name>
    <name type="common">Dinoflagellate</name>
    <dbReference type="NCBI Taxonomy" id="2952"/>
    <lineage>
        <taxon>Eukaryota</taxon>
        <taxon>Sar</taxon>
        <taxon>Alveolata</taxon>
        <taxon>Dinophyceae</taxon>
        <taxon>Suessiales</taxon>
        <taxon>Symbiodiniaceae</taxon>
        <taxon>Symbiodinium</taxon>
    </lineage>
</organism>
<protein>
    <recommendedName>
        <fullName evidence="3">HECT-type E3 ubiquitin transferase</fullName>
        <ecNumber evidence="3">2.3.2.26</ecNumber>
    </recommendedName>
</protein>
<dbReference type="EC" id="2.3.2.26" evidence="3"/>
<dbReference type="Gene3D" id="1.20.58.2190">
    <property type="match status" value="1"/>
</dbReference>
<keyword evidence="9" id="KW-1185">Reference proteome</keyword>
<dbReference type="PANTHER" id="PTHR11254">
    <property type="entry name" value="HECT DOMAIN UBIQUITIN-PROTEIN LIGASE"/>
    <property type="match status" value="1"/>
</dbReference>
<dbReference type="SUPFAM" id="SSF56204">
    <property type="entry name" value="Hect, E3 ligase catalytic domain"/>
    <property type="match status" value="1"/>
</dbReference>
<feature type="active site" description="Glycyl thioester intermediate" evidence="6">
    <location>
        <position position="638"/>
    </location>
</feature>
<evidence type="ECO:0000313" key="9">
    <source>
        <dbReference type="Proteomes" id="UP000649617"/>
    </source>
</evidence>
<feature type="domain" description="HECT" evidence="7">
    <location>
        <begin position="309"/>
        <end position="670"/>
    </location>
</feature>
<gene>
    <name evidence="8" type="primary">pub2</name>
    <name evidence="8" type="ORF">SPIL2461_LOCUS14838</name>
</gene>
<evidence type="ECO:0000259" key="7">
    <source>
        <dbReference type="PROSITE" id="PS50237"/>
    </source>
</evidence>
<comment type="pathway">
    <text evidence="2">Protein modification; protein ubiquitination.</text>
</comment>
<proteinExistence type="predicted"/>
<reference evidence="8" key="1">
    <citation type="submission" date="2021-02" db="EMBL/GenBank/DDBJ databases">
        <authorList>
            <person name="Dougan E. K."/>
            <person name="Rhodes N."/>
            <person name="Thang M."/>
            <person name="Chan C."/>
        </authorList>
    </citation>
    <scope>NUCLEOTIDE SEQUENCE</scope>
</reference>
<evidence type="ECO:0000256" key="2">
    <source>
        <dbReference type="ARBA" id="ARBA00004906"/>
    </source>
</evidence>
<comment type="caution">
    <text evidence="8">The sequence shown here is derived from an EMBL/GenBank/DDBJ whole genome shotgun (WGS) entry which is preliminary data.</text>
</comment>
<dbReference type="Gene3D" id="3.30.2410.10">
    <property type="entry name" value="Hect, E3 ligase catalytic domain"/>
    <property type="match status" value="1"/>
</dbReference>
<dbReference type="InterPro" id="IPR036339">
    <property type="entry name" value="PUB-like_dom_sf"/>
</dbReference>
<dbReference type="PANTHER" id="PTHR11254:SF440">
    <property type="entry name" value="E3 UBIQUITIN-PROTEIN LIGASE NEDD-4"/>
    <property type="match status" value="1"/>
</dbReference>
<dbReference type="AlphaFoldDB" id="A0A812U8P2"/>
<dbReference type="SUPFAM" id="SSF143503">
    <property type="entry name" value="PUG domain-like"/>
    <property type="match status" value="1"/>
</dbReference>
<dbReference type="Pfam" id="PF00632">
    <property type="entry name" value="HECT"/>
    <property type="match status" value="1"/>
</dbReference>
<evidence type="ECO:0000313" key="8">
    <source>
        <dbReference type="EMBL" id="CAE7556828.1"/>
    </source>
</evidence>
<sequence length="670" mass="73496">MADVIMEDSRSEKLMLDAKAWPLESLQLFRKLLQNVMDNPYDAKFRKLKLTNARIGALLAESGARNAFEALGWIMSSTGDALELPATASLDLTAAVLRGTELQPPGEPVALTVLRGALKSKLELPCNTLFSGLAAAIEQSESLGRIPRKRQRLLVGVPPKPLQESFPNFASMTISELGLKAFKLEDTWEEMVADLRAVRASFSSLASVLACKKTLQDNYEFLLDSAKALLKARAMAMDASELFDARSVFRILWPPGDSSTKDARLAHCAVCTPLAALAKAEDGSPIQFALRVERANLFQSALEQIGQAPVSDLRKSLQVTFVGEAAEDAGGPRREFFNDFGRACGDEKVWQRTPAGSLTPAPDAPADVFRACGRIFGLALCQAENAAQEQRVRENATLQELLAAVTQDDDNQEQQLQQLLVGATLARPFLRCIQADIPESVEELQAELNAEQSESAPDFRGSSAFLTSNLKDLGLEGQLTFSREVQGSIVDLTVGGRSIVVTDTTKLDWLRAVLRHELVDATQHAASSFRHGVCDAAGAAYLALLSADELQKEWSGLSHVSDDALRIWQERSNVNPARKQQAAWFFEILWDEQTRDARPSVLKFTTGSDRWPTDPKTFTFYVEPMDGGDDLLPRAMTCGNMLQLPSYTSKERLQSQLLKACDMGLSMQLV</sequence>
<evidence type="ECO:0000256" key="4">
    <source>
        <dbReference type="ARBA" id="ARBA00022679"/>
    </source>
</evidence>
<keyword evidence="5 6" id="KW-0833">Ubl conjugation pathway</keyword>
<dbReference type="PROSITE" id="PS50237">
    <property type="entry name" value="HECT"/>
    <property type="match status" value="1"/>
</dbReference>
<dbReference type="OrthoDB" id="8068875at2759"/>
<dbReference type="SMART" id="SM00119">
    <property type="entry name" value="HECTc"/>
    <property type="match status" value="1"/>
</dbReference>
<evidence type="ECO:0000256" key="3">
    <source>
        <dbReference type="ARBA" id="ARBA00012485"/>
    </source>
</evidence>
<evidence type="ECO:0000256" key="6">
    <source>
        <dbReference type="PROSITE-ProRule" id="PRU00104"/>
    </source>
</evidence>
<keyword evidence="4" id="KW-0808">Transferase</keyword>
<evidence type="ECO:0000256" key="5">
    <source>
        <dbReference type="ARBA" id="ARBA00022786"/>
    </source>
</evidence>
<dbReference type="CDD" id="cd09212">
    <property type="entry name" value="PUB"/>
    <property type="match status" value="1"/>
</dbReference>
<dbReference type="EMBL" id="CAJNIZ010035002">
    <property type="protein sequence ID" value="CAE7556828.1"/>
    <property type="molecule type" value="Genomic_DNA"/>
</dbReference>
<evidence type="ECO:0000256" key="1">
    <source>
        <dbReference type="ARBA" id="ARBA00000885"/>
    </source>
</evidence>
<dbReference type="Gene3D" id="3.90.1750.10">
    <property type="entry name" value="Hect, E3 ligase catalytic domains"/>
    <property type="match status" value="1"/>
</dbReference>
<dbReference type="GO" id="GO:0061630">
    <property type="term" value="F:ubiquitin protein ligase activity"/>
    <property type="evidence" value="ECO:0007669"/>
    <property type="project" value="UniProtKB-EC"/>
</dbReference>